<dbReference type="HAMAP" id="MF_00415">
    <property type="entry name" value="FlgH"/>
    <property type="match status" value="1"/>
</dbReference>
<protein>
    <recommendedName>
        <fullName evidence="7">Flagellar L-ring protein</fullName>
    </recommendedName>
    <alternativeName>
        <fullName evidence="7">Basal body L-ring protein</fullName>
    </alternativeName>
</protein>
<evidence type="ECO:0000256" key="3">
    <source>
        <dbReference type="ARBA" id="ARBA00022729"/>
    </source>
</evidence>
<comment type="similarity">
    <text evidence="2 7">Belongs to the FlgH family.</text>
</comment>
<comment type="subunit">
    <text evidence="7">The basal body constitutes a major portion of the flagellar organelle and consists of four rings (L,P,S, and M) mounted on a central rod.</text>
</comment>
<dbReference type="PROSITE" id="PS51257">
    <property type="entry name" value="PROKAR_LIPOPROTEIN"/>
    <property type="match status" value="1"/>
</dbReference>
<dbReference type="PRINTS" id="PR01008">
    <property type="entry name" value="FLGLRINGFLGH"/>
</dbReference>
<evidence type="ECO:0000256" key="8">
    <source>
        <dbReference type="SAM" id="SignalP"/>
    </source>
</evidence>
<dbReference type="PANTHER" id="PTHR34933">
    <property type="entry name" value="FLAGELLAR L-RING PROTEIN"/>
    <property type="match status" value="1"/>
</dbReference>
<feature type="signal peptide" evidence="8">
    <location>
        <begin position="1"/>
        <end position="19"/>
    </location>
</feature>
<keyword evidence="5 7" id="KW-0975">Bacterial flagellum</keyword>
<dbReference type="RefSeq" id="WP_161768193.1">
    <property type="nucleotide sequence ID" value="NZ_JAAATW010000004.1"/>
</dbReference>
<evidence type="ECO:0000256" key="6">
    <source>
        <dbReference type="ARBA" id="ARBA00023237"/>
    </source>
</evidence>
<dbReference type="EMBL" id="JAAATW010000004">
    <property type="protein sequence ID" value="NBE09115.1"/>
    <property type="molecule type" value="Genomic_DNA"/>
</dbReference>
<evidence type="ECO:0000256" key="4">
    <source>
        <dbReference type="ARBA" id="ARBA00023136"/>
    </source>
</evidence>
<evidence type="ECO:0000313" key="10">
    <source>
        <dbReference type="Proteomes" id="UP001517376"/>
    </source>
</evidence>
<evidence type="ECO:0000256" key="7">
    <source>
        <dbReference type="HAMAP-Rule" id="MF_00415"/>
    </source>
</evidence>
<keyword evidence="3 7" id="KW-0732">Signal</keyword>
<keyword evidence="4 7" id="KW-0472">Membrane</keyword>
<evidence type="ECO:0000313" key="9">
    <source>
        <dbReference type="EMBL" id="NBE09115.1"/>
    </source>
</evidence>
<dbReference type="InterPro" id="IPR000527">
    <property type="entry name" value="Flag_Lring"/>
</dbReference>
<dbReference type="PANTHER" id="PTHR34933:SF1">
    <property type="entry name" value="FLAGELLAR L-RING PROTEIN"/>
    <property type="match status" value="1"/>
</dbReference>
<gene>
    <name evidence="7" type="primary">flgH</name>
    <name evidence="9" type="ORF">GU920_16345</name>
</gene>
<proteinExistence type="inferred from homology"/>
<dbReference type="Pfam" id="PF02107">
    <property type="entry name" value="FlgH"/>
    <property type="match status" value="1"/>
</dbReference>
<comment type="caution">
    <text evidence="9">The sequence shown here is derived from an EMBL/GenBank/DDBJ whole genome shotgun (WGS) entry which is preliminary data.</text>
</comment>
<sequence>MKSAPARLSATLALLLATAACTPTYIEEKESLNFAPVFPEDAYTDSAALPTGGIYTASSGGIFASDRRAARVGDILTVQFEERFQASKTQSTSGSRTNDYSIDMPDALTLGLDDGVLDNGTDQSFAGRGQAQQSNSLSGRLSVQVVRVLPGGMLEIMGQKRLTLNNGNEYVRLTGVVRPEDISADNVVLSDRIAHAVIKYVGAGTVHDTSRPGWLRRGLDVVSPL</sequence>
<reference evidence="10" key="1">
    <citation type="submission" date="2020-01" db="EMBL/GenBank/DDBJ databases">
        <title>Sphingomonas sp. strain CSW-10.</title>
        <authorList>
            <person name="Chen W.-M."/>
        </authorList>
    </citation>
    <scope>NUCLEOTIDE SEQUENCE [LARGE SCALE GENOMIC DNA]</scope>
    <source>
        <strain evidence="10">CCP-1</strain>
    </source>
</reference>
<evidence type="ECO:0000256" key="5">
    <source>
        <dbReference type="ARBA" id="ARBA00023143"/>
    </source>
</evidence>
<organism evidence="9 10">
    <name type="scientific">Paragemmobacter ruber</name>
    <dbReference type="NCBI Taxonomy" id="1985673"/>
    <lineage>
        <taxon>Bacteria</taxon>
        <taxon>Pseudomonadati</taxon>
        <taxon>Pseudomonadota</taxon>
        <taxon>Alphaproteobacteria</taxon>
        <taxon>Rhodobacterales</taxon>
        <taxon>Paracoccaceae</taxon>
        <taxon>Paragemmobacter</taxon>
    </lineage>
</organism>
<keyword evidence="9" id="KW-0966">Cell projection</keyword>
<accession>A0ABW9Y9A5</accession>
<keyword evidence="9" id="KW-0282">Flagellum</keyword>
<keyword evidence="7" id="KW-0449">Lipoprotein</keyword>
<name>A0ABW9Y9A5_9RHOB</name>
<keyword evidence="6 7" id="KW-0998">Cell outer membrane</keyword>
<keyword evidence="9" id="KW-0969">Cilium</keyword>
<dbReference type="Proteomes" id="UP001517376">
    <property type="component" value="Unassembled WGS sequence"/>
</dbReference>
<evidence type="ECO:0000256" key="2">
    <source>
        <dbReference type="ARBA" id="ARBA00006929"/>
    </source>
</evidence>
<comment type="function">
    <text evidence="1 7">Assembles around the rod to form the L-ring and probably protects the motor/basal body from shearing forces during rotation.</text>
</comment>
<keyword evidence="10" id="KW-1185">Reference proteome</keyword>
<comment type="subcellular location">
    <subcellularLocation>
        <location evidence="7">Cell outer membrane</location>
        <topology evidence="7">Lipid-anchor</topology>
    </subcellularLocation>
    <subcellularLocation>
        <location evidence="7">Bacterial flagellum basal body</location>
    </subcellularLocation>
</comment>
<feature type="chain" id="PRO_5045499789" description="Flagellar L-ring protein" evidence="8">
    <location>
        <begin position="20"/>
        <end position="225"/>
    </location>
</feature>
<evidence type="ECO:0000256" key="1">
    <source>
        <dbReference type="ARBA" id="ARBA00002591"/>
    </source>
</evidence>